<protein>
    <submittedName>
        <fullName evidence="2">Phloem protein 2-like protein</fullName>
    </submittedName>
</protein>
<dbReference type="InterPro" id="IPR011009">
    <property type="entry name" value="Kinase-like_dom_sf"/>
</dbReference>
<proteinExistence type="predicted"/>
<name>A0A2U1Q545_ARTAN</name>
<feature type="domain" description="Protein kinase" evidence="1">
    <location>
        <begin position="282"/>
        <end position="520"/>
    </location>
</feature>
<dbReference type="PROSITE" id="PS50011">
    <property type="entry name" value="PROTEIN_KINASE_DOM"/>
    <property type="match status" value="1"/>
</dbReference>
<comment type="caution">
    <text evidence="2">The sequence shown here is derived from an EMBL/GenBank/DDBJ whole genome shotgun (WGS) entry which is preliminary data.</text>
</comment>
<dbReference type="GO" id="GO:0004714">
    <property type="term" value="F:transmembrane receptor protein tyrosine kinase activity"/>
    <property type="evidence" value="ECO:0007669"/>
    <property type="project" value="InterPro"/>
</dbReference>
<dbReference type="EMBL" id="PKPP01000411">
    <property type="protein sequence ID" value="PWA93107.1"/>
    <property type="molecule type" value="Genomic_DNA"/>
</dbReference>
<gene>
    <name evidence="2" type="ORF">CTI12_AA074150</name>
</gene>
<dbReference type="Proteomes" id="UP000245207">
    <property type="component" value="Unassembled WGS sequence"/>
</dbReference>
<keyword evidence="3" id="KW-1185">Reference proteome</keyword>
<dbReference type="SUPFAM" id="SSF56112">
    <property type="entry name" value="Protein kinase-like (PK-like)"/>
    <property type="match status" value="2"/>
</dbReference>
<dbReference type="InterPro" id="IPR001245">
    <property type="entry name" value="Ser-Thr/Tyr_kinase_cat_dom"/>
</dbReference>
<accession>A0A2U1Q545</accession>
<dbReference type="OrthoDB" id="1110744at2759"/>
<dbReference type="PANTHER" id="PTHR27003:SF354">
    <property type="entry name" value="PROTEIN KINASE DOMAIN-CONTAINING PROTEIN"/>
    <property type="match status" value="1"/>
</dbReference>
<evidence type="ECO:0000259" key="1">
    <source>
        <dbReference type="PROSITE" id="PS50011"/>
    </source>
</evidence>
<evidence type="ECO:0000313" key="2">
    <source>
        <dbReference type="EMBL" id="PWA93107.1"/>
    </source>
</evidence>
<organism evidence="2 3">
    <name type="scientific">Artemisia annua</name>
    <name type="common">Sweet wormwood</name>
    <dbReference type="NCBI Taxonomy" id="35608"/>
    <lineage>
        <taxon>Eukaryota</taxon>
        <taxon>Viridiplantae</taxon>
        <taxon>Streptophyta</taxon>
        <taxon>Embryophyta</taxon>
        <taxon>Tracheophyta</taxon>
        <taxon>Spermatophyta</taxon>
        <taxon>Magnoliopsida</taxon>
        <taxon>eudicotyledons</taxon>
        <taxon>Gunneridae</taxon>
        <taxon>Pentapetalae</taxon>
        <taxon>asterids</taxon>
        <taxon>campanulids</taxon>
        <taxon>Asterales</taxon>
        <taxon>Asteraceae</taxon>
        <taxon>Asteroideae</taxon>
        <taxon>Anthemideae</taxon>
        <taxon>Artemisiinae</taxon>
        <taxon>Artemisia</taxon>
    </lineage>
</organism>
<dbReference type="GO" id="GO:0005524">
    <property type="term" value="F:ATP binding"/>
    <property type="evidence" value="ECO:0007669"/>
    <property type="project" value="InterPro"/>
</dbReference>
<sequence length="520" mass="59643">MKIPLSEIRSATRDFTIPHNPGKVYKADLSHFNVDKYVAENKIKRVSMEEILKYPRIKSTVAIKSIDGRYGQRTEELLQTLLCLSHENLVKLVGFCDEDDGRIHMENLNTLEIPFKGYTQLPMVLLIEHYREGVDLRRTSVGGQLKINSDVSLCLSLINSADSQLIVDAELPVLVGRFARQQLHMMKEGEVCTSILNEDPSIRPTISGVIVTTSKVPQTSTRFEISEIQQKNCCLQVQSIQHMKIPLEEIRSATLEEIRSATRDMTIPHKPGKVYKAELSHFDVDRYVAENKIKRVSMEEILEYPRRKSTVAIKSIDGGYGQRTEELLQTLLFLSHENLVKLVGFCDEDDGRIHVVYEYASNRSLDEYILRQHNSYTNHIRNVKRNIFPWVIRLQFCLDAARGLDFLHNGNGKNDTIIHGNIKSSNILISREGVAMIGDFGLSTTEYINTHKLTKEYDVFSFGLVLFEVMAGRLTHFKISKDAQEWLPDQVKLGINPRKLNNIIDPMLQKEFEELKKFFF</sequence>
<evidence type="ECO:0000313" key="3">
    <source>
        <dbReference type="Proteomes" id="UP000245207"/>
    </source>
</evidence>
<dbReference type="GO" id="GO:0005886">
    <property type="term" value="C:plasma membrane"/>
    <property type="evidence" value="ECO:0007669"/>
    <property type="project" value="TreeGrafter"/>
</dbReference>
<dbReference type="PANTHER" id="PTHR27003">
    <property type="entry name" value="OS07G0166700 PROTEIN"/>
    <property type="match status" value="1"/>
</dbReference>
<dbReference type="Gene3D" id="3.30.200.20">
    <property type="entry name" value="Phosphorylase Kinase, domain 1"/>
    <property type="match status" value="2"/>
</dbReference>
<dbReference type="Gene3D" id="1.10.510.10">
    <property type="entry name" value="Transferase(Phosphotransferase) domain 1"/>
    <property type="match status" value="2"/>
</dbReference>
<dbReference type="Pfam" id="PF07714">
    <property type="entry name" value="PK_Tyr_Ser-Thr"/>
    <property type="match status" value="1"/>
</dbReference>
<dbReference type="InterPro" id="IPR000719">
    <property type="entry name" value="Prot_kinase_dom"/>
</dbReference>
<dbReference type="AlphaFoldDB" id="A0A2U1Q545"/>
<dbReference type="STRING" id="35608.A0A2U1Q545"/>
<dbReference type="GO" id="GO:0009506">
    <property type="term" value="C:plasmodesma"/>
    <property type="evidence" value="ECO:0007669"/>
    <property type="project" value="TreeGrafter"/>
</dbReference>
<reference evidence="2 3" key="1">
    <citation type="journal article" date="2018" name="Mol. Plant">
        <title>The genome of Artemisia annua provides insight into the evolution of Asteraceae family and artemisinin biosynthesis.</title>
        <authorList>
            <person name="Shen Q."/>
            <person name="Zhang L."/>
            <person name="Liao Z."/>
            <person name="Wang S."/>
            <person name="Yan T."/>
            <person name="Shi P."/>
            <person name="Liu M."/>
            <person name="Fu X."/>
            <person name="Pan Q."/>
            <person name="Wang Y."/>
            <person name="Lv Z."/>
            <person name="Lu X."/>
            <person name="Zhang F."/>
            <person name="Jiang W."/>
            <person name="Ma Y."/>
            <person name="Chen M."/>
            <person name="Hao X."/>
            <person name="Li L."/>
            <person name="Tang Y."/>
            <person name="Lv G."/>
            <person name="Zhou Y."/>
            <person name="Sun X."/>
            <person name="Brodelius P.E."/>
            <person name="Rose J.K.C."/>
            <person name="Tang K."/>
        </authorList>
    </citation>
    <scope>NUCLEOTIDE SEQUENCE [LARGE SCALE GENOMIC DNA]</scope>
    <source>
        <strain evidence="3">cv. Huhao1</strain>
        <tissue evidence="2">Leaf</tissue>
    </source>
</reference>
<dbReference type="InterPro" id="IPR045272">
    <property type="entry name" value="ANXUR1/2-like"/>
</dbReference>